<feature type="compositionally biased region" description="Basic residues" evidence="1">
    <location>
        <begin position="307"/>
        <end position="318"/>
    </location>
</feature>
<evidence type="ECO:0000313" key="2">
    <source>
        <dbReference type="EMBL" id="WEB42174.1"/>
    </source>
</evidence>
<evidence type="ECO:0000256" key="1">
    <source>
        <dbReference type="SAM" id="MobiDB-lite"/>
    </source>
</evidence>
<dbReference type="RefSeq" id="WP_275308877.1">
    <property type="nucleotide sequence ID" value="NZ_CP095749.1"/>
</dbReference>
<feature type="region of interest" description="Disordered" evidence="1">
    <location>
        <begin position="110"/>
        <end position="180"/>
    </location>
</feature>
<feature type="region of interest" description="Disordered" evidence="1">
    <location>
        <begin position="1"/>
        <end position="24"/>
    </location>
</feature>
<feature type="compositionally biased region" description="Low complexity" evidence="1">
    <location>
        <begin position="1"/>
        <end position="23"/>
    </location>
</feature>
<feature type="compositionally biased region" description="Pro residues" evidence="1">
    <location>
        <begin position="148"/>
        <end position="173"/>
    </location>
</feature>
<keyword evidence="3" id="KW-1185">Reference proteome</keyword>
<accession>A0ABY8AB03</accession>
<feature type="region of interest" description="Disordered" evidence="1">
    <location>
        <begin position="295"/>
        <end position="318"/>
    </location>
</feature>
<feature type="region of interest" description="Disordered" evidence="1">
    <location>
        <begin position="249"/>
        <end position="273"/>
    </location>
</feature>
<evidence type="ECO:0000313" key="3">
    <source>
        <dbReference type="Proteomes" id="UP001218629"/>
    </source>
</evidence>
<sequence length="318" mass="34064">MALKNPSAPSRPVSRVPAPTPSSGVIHANSRHTSHFTVVGNHLAQHRGLTLVAIGLALHIQSLPAGARIGIKCLAARFPESEARIASALRELEAAGYLKRTRERLPSGRVVTRTVSYNQPGAAPCPVARPAQRAARPEREHEAKPTPRSTPKPEPAPKPAPKPARAPLPAPRRPSPDGTRLAHRILVELRRDDPRLLLSEADVARLAPAVSAWLEREAPPDAVRRTLAADLPPDLRSPAALLAHRLTASLPPPLPASTPAPPRPDPLQTCDGCERAFRAPQPGLCRDCRSSLMEAGGRPAAVPVTPRPRRPVSRRTPS</sequence>
<feature type="compositionally biased region" description="Pro residues" evidence="1">
    <location>
        <begin position="250"/>
        <end position="265"/>
    </location>
</feature>
<proteinExistence type="predicted"/>
<reference evidence="2 3" key="1">
    <citation type="submission" date="2022-03" db="EMBL/GenBank/DDBJ databases">
        <title>Streptomyces yunnanensis P86,complete genome.</title>
        <authorList>
            <person name="Chen S."/>
            <person name="Zhang Q."/>
        </authorList>
    </citation>
    <scope>NUCLEOTIDE SEQUENCE [LARGE SCALE GENOMIC DNA]</scope>
    <source>
        <strain evidence="2 3">P86</strain>
    </source>
</reference>
<dbReference type="Proteomes" id="UP001218629">
    <property type="component" value="Chromosome"/>
</dbReference>
<feature type="compositionally biased region" description="Basic and acidic residues" evidence="1">
    <location>
        <begin position="135"/>
        <end position="145"/>
    </location>
</feature>
<feature type="compositionally biased region" description="Low complexity" evidence="1">
    <location>
        <begin position="122"/>
        <end position="134"/>
    </location>
</feature>
<name>A0ABY8AB03_9ACTN</name>
<gene>
    <name evidence="2" type="ORF">MOV08_24915</name>
</gene>
<organism evidence="2 3">
    <name type="scientific">Streptomyces yunnanensis</name>
    <dbReference type="NCBI Taxonomy" id="156453"/>
    <lineage>
        <taxon>Bacteria</taxon>
        <taxon>Bacillati</taxon>
        <taxon>Actinomycetota</taxon>
        <taxon>Actinomycetes</taxon>
        <taxon>Kitasatosporales</taxon>
        <taxon>Streptomycetaceae</taxon>
        <taxon>Streptomyces</taxon>
    </lineage>
</organism>
<dbReference type="EMBL" id="CP095749">
    <property type="protein sequence ID" value="WEB42174.1"/>
    <property type="molecule type" value="Genomic_DNA"/>
</dbReference>
<protein>
    <submittedName>
        <fullName evidence="2">Helix-turn-helix domain-containing protein</fullName>
    </submittedName>
</protein>